<name>A0A329MG32_9BACL</name>
<dbReference type="RefSeq" id="WP_113033516.1">
    <property type="nucleotide sequence ID" value="NZ_QMFB01000015.1"/>
</dbReference>
<dbReference type="OrthoDB" id="1797434at2"/>
<keyword evidence="2" id="KW-1185">Reference proteome</keyword>
<gene>
    <name evidence="1" type="ORF">DQG23_24385</name>
</gene>
<comment type="caution">
    <text evidence="1">The sequence shown here is derived from an EMBL/GenBank/DDBJ whole genome shotgun (WGS) entry which is preliminary data.</text>
</comment>
<dbReference type="InterPro" id="IPR006524">
    <property type="entry name" value="ArpU-like"/>
</dbReference>
<evidence type="ECO:0000313" key="2">
    <source>
        <dbReference type="Proteomes" id="UP000250369"/>
    </source>
</evidence>
<evidence type="ECO:0000313" key="1">
    <source>
        <dbReference type="EMBL" id="RAV18869.1"/>
    </source>
</evidence>
<accession>A0A329MG32</accession>
<sequence>MQLSFELPELDRKKTQEAVEDALEKYRIFKFIAYEEREATITASYEPREGGASGKISDQTAQIAIHNVDAQGARRAYCERIERAVKRLHPKERLLIEARYMTEDYDGEYVRDYKVYSFVFNPPISEGHYVKIRWKAFYKLALFLNIAVEKVRDEVTKE</sequence>
<proteinExistence type="predicted"/>
<reference evidence="1 2" key="1">
    <citation type="journal article" date="2009" name="Int. J. Syst. Evol. Microbiol.">
        <title>Paenibacillus contaminans sp. nov., isolated from a contaminated laboratory plate.</title>
        <authorList>
            <person name="Chou J.H."/>
            <person name="Lee J.H."/>
            <person name="Lin M.C."/>
            <person name="Chang P.S."/>
            <person name="Arun A.B."/>
            <person name="Young C.C."/>
            <person name="Chen W.M."/>
        </authorList>
    </citation>
    <scope>NUCLEOTIDE SEQUENCE [LARGE SCALE GENOMIC DNA]</scope>
    <source>
        <strain evidence="1 2">CKOBP-6</strain>
    </source>
</reference>
<organism evidence="1 2">
    <name type="scientific">Paenibacillus contaminans</name>
    <dbReference type="NCBI Taxonomy" id="450362"/>
    <lineage>
        <taxon>Bacteria</taxon>
        <taxon>Bacillati</taxon>
        <taxon>Bacillota</taxon>
        <taxon>Bacilli</taxon>
        <taxon>Bacillales</taxon>
        <taxon>Paenibacillaceae</taxon>
        <taxon>Paenibacillus</taxon>
    </lineage>
</organism>
<dbReference type="AlphaFoldDB" id="A0A329MG32"/>
<dbReference type="NCBIfam" id="TIGR01637">
    <property type="entry name" value="phage_arpU"/>
    <property type="match status" value="1"/>
</dbReference>
<dbReference type="EMBL" id="QMFB01000015">
    <property type="protein sequence ID" value="RAV18869.1"/>
    <property type="molecule type" value="Genomic_DNA"/>
</dbReference>
<dbReference type="Proteomes" id="UP000250369">
    <property type="component" value="Unassembled WGS sequence"/>
</dbReference>
<protein>
    <submittedName>
        <fullName evidence="1">Transcriptional regulator</fullName>
    </submittedName>
</protein>